<name>K0J5F4_AMPXN</name>
<organism evidence="1 2">
    <name type="scientific">Amphibacillus xylanus (strain ATCC 51415 / DSM 6626 / JCM 7361 / LMG 17667 / NBRC 15112 / Ep01)</name>
    <dbReference type="NCBI Taxonomy" id="698758"/>
    <lineage>
        <taxon>Bacteria</taxon>
        <taxon>Bacillati</taxon>
        <taxon>Bacillota</taxon>
        <taxon>Bacilli</taxon>
        <taxon>Bacillales</taxon>
        <taxon>Bacillaceae</taxon>
        <taxon>Amphibacillus</taxon>
    </lineage>
</organism>
<dbReference type="HOGENOM" id="CLU_2581965_0_0_9"/>
<dbReference type="EMBL" id="AP012050">
    <property type="protein sequence ID" value="BAM48156.1"/>
    <property type="molecule type" value="Genomic_DNA"/>
</dbReference>
<accession>K0J5F4</accession>
<proteinExistence type="predicted"/>
<gene>
    <name evidence="1" type="ordered locus">AXY_20240</name>
</gene>
<protein>
    <submittedName>
        <fullName evidence="1">Uncharacterized protein</fullName>
    </submittedName>
</protein>
<sequence length="80" mass="9104">MIIVVGGIIQKAEGFIVDEIITINATHFKAHNRSLLQEEKPKLNQINADVNPKQSENDVCDYDVPYQQVHRIVINLTLLH</sequence>
<dbReference type="Proteomes" id="UP000006294">
    <property type="component" value="Chromosome"/>
</dbReference>
<reference evidence="1 2" key="1">
    <citation type="submission" date="2011-01" db="EMBL/GenBank/DDBJ databases">
        <title>Whole genome sequence of Amphibacillus xylinus NBRC 15112.</title>
        <authorList>
            <person name="Nakazawa H."/>
            <person name="Katano Y."/>
            <person name="Nakamura S."/>
            <person name="Sasagawa M."/>
            <person name="Fukada J."/>
            <person name="Arai T."/>
            <person name="Sasakura N."/>
            <person name="Mochizuki D."/>
            <person name="Hosoyama A."/>
            <person name="Harada K."/>
            <person name="Horikawa H."/>
            <person name="Kato Y."/>
            <person name="Harada T."/>
            <person name="Sasaki K."/>
            <person name="Sekiguchi M."/>
            <person name="Hodoyama M."/>
            <person name="Nishiko R."/>
            <person name="Narita H."/>
            <person name="Hanamaki A."/>
            <person name="Hata C."/>
            <person name="Konno Y."/>
            <person name="Niimura Y."/>
            <person name="Yamazaki S."/>
            <person name="Fujita N."/>
        </authorList>
    </citation>
    <scope>NUCLEOTIDE SEQUENCE [LARGE SCALE GENOMIC DNA]</scope>
    <source>
        <strain evidence="2">ATCC 51415 / DSM 6626 / JCM 7361 / LMG 17667 / NBRC 15112 / Ep01</strain>
    </source>
</reference>
<keyword evidence="2" id="KW-1185">Reference proteome</keyword>
<evidence type="ECO:0000313" key="2">
    <source>
        <dbReference type="Proteomes" id="UP000006294"/>
    </source>
</evidence>
<evidence type="ECO:0000313" key="1">
    <source>
        <dbReference type="EMBL" id="BAM48156.1"/>
    </source>
</evidence>
<dbReference type="KEGG" id="axl:AXY_20240"/>
<dbReference type="RefSeq" id="WP_015010742.1">
    <property type="nucleotide sequence ID" value="NC_018704.1"/>
</dbReference>
<dbReference type="AlphaFoldDB" id="K0J5F4"/>